<dbReference type="RefSeq" id="WP_204572589.1">
    <property type="nucleotide sequence ID" value="NZ_JACJLL010000119.1"/>
</dbReference>
<evidence type="ECO:0000313" key="2">
    <source>
        <dbReference type="EMBL" id="MBM6820487.1"/>
    </source>
</evidence>
<keyword evidence="3" id="KW-1185">Reference proteome</keyword>
<gene>
    <name evidence="2" type="ORF">H6A19_14295</name>
</gene>
<organism evidence="2 3">
    <name type="scientific">Clostridium saudiense</name>
    <dbReference type="NCBI Taxonomy" id="1414720"/>
    <lineage>
        <taxon>Bacteria</taxon>
        <taxon>Bacillati</taxon>
        <taxon>Bacillota</taxon>
        <taxon>Clostridia</taxon>
        <taxon>Eubacteriales</taxon>
        <taxon>Clostridiaceae</taxon>
        <taxon>Clostridium</taxon>
    </lineage>
</organism>
<keyword evidence="1" id="KW-1133">Transmembrane helix</keyword>
<protein>
    <submittedName>
        <fullName evidence="2">Uncharacterized protein</fullName>
    </submittedName>
</protein>
<name>A0ABS2FKF0_9CLOT</name>
<accession>A0ABS2FKF0</accession>
<proteinExistence type="predicted"/>
<keyword evidence="1" id="KW-0472">Membrane</keyword>
<feature type="transmembrane region" description="Helical" evidence="1">
    <location>
        <begin position="100"/>
        <end position="121"/>
    </location>
</feature>
<feature type="transmembrane region" description="Helical" evidence="1">
    <location>
        <begin position="7"/>
        <end position="34"/>
    </location>
</feature>
<evidence type="ECO:0000256" key="1">
    <source>
        <dbReference type="SAM" id="Phobius"/>
    </source>
</evidence>
<comment type="caution">
    <text evidence="2">The sequence shown here is derived from an EMBL/GenBank/DDBJ whole genome shotgun (WGS) entry which is preliminary data.</text>
</comment>
<feature type="transmembrane region" description="Helical" evidence="1">
    <location>
        <begin position="46"/>
        <end position="69"/>
    </location>
</feature>
<feature type="transmembrane region" description="Helical" evidence="1">
    <location>
        <begin position="133"/>
        <end position="154"/>
    </location>
</feature>
<feature type="transmembrane region" description="Helical" evidence="1">
    <location>
        <begin position="166"/>
        <end position="192"/>
    </location>
</feature>
<dbReference type="EMBL" id="JACJLL010000119">
    <property type="protein sequence ID" value="MBM6820487.1"/>
    <property type="molecule type" value="Genomic_DNA"/>
</dbReference>
<dbReference type="Proteomes" id="UP000767334">
    <property type="component" value="Unassembled WGS sequence"/>
</dbReference>
<evidence type="ECO:0000313" key="3">
    <source>
        <dbReference type="Proteomes" id="UP000767334"/>
    </source>
</evidence>
<reference evidence="2 3" key="1">
    <citation type="journal article" date="2021" name="Sci. Rep.">
        <title>The distribution of antibiotic resistance genes in chicken gut microbiota commensals.</title>
        <authorList>
            <person name="Juricova H."/>
            <person name="Matiasovicova J."/>
            <person name="Kubasova T."/>
            <person name="Cejkova D."/>
            <person name="Rychlik I."/>
        </authorList>
    </citation>
    <scope>NUCLEOTIDE SEQUENCE [LARGE SCALE GENOMIC DNA]</scope>
    <source>
        <strain evidence="2 3">An435</strain>
    </source>
</reference>
<sequence length="193" mass="21616">MIILYQVAIFVIIILSSFAGFKGLFISVCLIVGFSLSNIFTAKLLVIQFTTIVVSTVIGIIIATIKLILNMPRIINDKFNSIKEYFQEYRLIENKYLSQYLLRCGYRILTSFTTVSLIIILSEEFNINSDSAFIGIILVMGIIFSIFPVLTVNAGNGGFIEESHTFRFLVAIGCIFIGWKIAINLCTLLFGIL</sequence>
<keyword evidence="1" id="KW-0812">Transmembrane</keyword>